<evidence type="ECO:0000313" key="2">
    <source>
        <dbReference type="EMBL" id="KIL57491.1"/>
    </source>
</evidence>
<evidence type="ECO:0000313" key="3">
    <source>
        <dbReference type="Proteomes" id="UP000054549"/>
    </source>
</evidence>
<gene>
    <name evidence="2" type="ORF">M378DRAFT_381841</name>
</gene>
<keyword evidence="3" id="KW-1185">Reference proteome</keyword>
<organism evidence="2 3">
    <name type="scientific">Amanita muscaria (strain Koide BX008)</name>
    <dbReference type="NCBI Taxonomy" id="946122"/>
    <lineage>
        <taxon>Eukaryota</taxon>
        <taxon>Fungi</taxon>
        <taxon>Dikarya</taxon>
        <taxon>Basidiomycota</taxon>
        <taxon>Agaricomycotina</taxon>
        <taxon>Agaricomycetes</taxon>
        <taxon>Agaricomycetidae</taxon>
        <taxon>Agaricales</taxon>
        <taxon>Pluteineae</taxon>
        <taxon>Amanitaceae</taxon>
        <taxon>Amanita</taxon>
    </lineage>
</organism>
<dbReference type="EMBL" id="KN818367">
    <property type="protein sequence ID" value="KIL57491.1"/>
    <property type="molecule type" value="Genomic_DNA"/>
</dbReference>
<dbReference type="Proteomes" id="UP000054549">
    <property type="component" value="Unassembled WGS sequence"/>
</dbReference>
<feature type="compositionally biased region" description="Polar residues" evidence="1">
    <location>
        <begin position="1"/>
        <end position="12"/>
    </location>
</feature>
<protein>
    <submittedName>
        <fullName evidence="2">Uncharacterized protein</fullName>
    </submittedName>
</protein>
<accession>A0A0C2WLC2</accession>
<dbReference type="AlphaFoldDB" id="A0A0C2WLC2"/>
<evidence type="ECO:0000256" key="1">
    <source>
        <dbReference type="SAM" id="MobiDB-lite"/>
    </source>
</evidence>
<dbReference type="InParanoid" id="A0A0C2WLC2"/>
<proteinExistence type="predicted"/>
<dbReference type="HOGENOM" id="CLU_2440360_0_0_1"/>
<name>A0A0C2WLC2_AMAMK</name>
<feature type="region of interest" description="Disordered" evidence="1">
    <location>
        <begin position="1"/>
        <end position="35"/>
    </location>
</feature>
<sequence>MIVMSTAFQSASAPMDSIRRRRQTSNPSRSPAAATEAAMASRFSWHISPKCSPMIHPQSRLHCHKKYILLSCCIGHERRHKISGDHDDLP</sequence>
<reference evidence="2 3" key="1">
    <citation type="submission" date="2014-04" db="EMBL/GenBank/DDBJ databases">
        <title>Evolutionary Origins and Diversification of the Mycorrhizal Mutualists.</title>
        <authorList>
            <consortium name="DOE Joint Genome Institute"/>
            <consortium name="Mycorrhizal Genomics Consortium"/>
            <person name="Kohler A."/>
            <person name="Kuo A."/>
            <person name="Nagy L.G."/>
            <person name="Floudas D."/>
            <person name="Copeland A."/>
            <person name="Barry K.W."/>
            <person name="Cichocki N."/>
            <person name="Veneault-Fourrey C."/>
            <person name="LaButti K."/>
            <person name="Lindquist E.A."/>
            <person name="Lipzen A."/>
            <person name="Lundell T."/>
            <person name="Morin E."/>
            <person name="Murat C."/>
            <person name="Riley R."/>
            <person name="Ohm R."/>
            <person name="Sun H."/>
            <person name="Tunlid A."/>
            <person name="Henrissat B."/>
            <person name="Grigoriev I.V."/>
            <person name="Hibbett D.S."/>
            <person name="Martin F."/>
        </authorList>
    </citation>
    <scope>NUCLEOTIDE SEQUENCE [LARGE SCALE GENOMIC DNA]</scope>
    <source>
        <strain evidence="2 3">Koide BX008</strain>
    </source>
</reference>